<dbReference type="AlphaFoldDB" id="A0A170PNK6"/>
<dbReference type="InterPro" id="IPR042099">
    <property type="entry name" value="ANL_N_sf"/>
</dbReference>
<dbReference type="PANTHER" id="PTHR24096">
    <property type="entry name" value="LONG-CHAIN-FATTY-ACID--COA LIGASE"/>
    <property type="match status" value="1"/>
</dbReference>
<dbReference type="EMBL" id="CZQE01000134">
    <property type="protein sequence ID" value="CUS44312.1"/>
    <property type="molecule type" value="Genomic_DNA"/>
</dbReference>
<gene>
    <name evidence="3" type="ORF">MGWOODY_Smn3769</name>
</gene>
<dbReference type="PANTHER" id="PTHR24096:SF323">
    <property type="entry name" value="BLR3536 PROTEIN"/>
    <property type="match status" value="1"/>
</dbReference>
<dbReference type="Pfam" id="PF13193">
    <property type="entry name" value="AMP-binding_C"/>
    <property type="match status" value="1"/>
</dbReference>
<proteinExistence type="predicted"/>
<sequence length="512" mass="54885">MHPSIHGAETPDKPALIVAETGETVSFAELDRHSNRAAQLFRSAGLAIGDTIALFLENVPEFYDVAWGAQRSGLFYVCISTKLTAPEVAYIVRDSGAKLVVASAGLDVAAPLAGALADIALYTIGGTVPGWSAWEEAVAGMPDTPIGDERAGIDMLYSSGTTGRPKGVRVALPEDPNIAAPNVLMMLARGLYGLGPDTIYLSPAPLYHAAPLRWSMTVLRLGGTVVMMQHFSPLAALAAIETYGATASQWVPTHFVRMLKLDDAARRRFDLSTLKVAIHAAAPCPIPVKEAMIAWWGPVLYEYYAGSEGNGLTTINSEQWLAHKGSVGTAAYGVLHICDEAGEALGPDEEGLVYFEGGGQFEYHNDPAKTAEARNAKGWTTLGDIGRIDAGGYLYLTDRKSFMIISGGVNIYPQEIENRLITHPRVADVAVIGGPCPEMGERVVAVVQPVDMAEAGPALAEELTAWCRAELSGVKTPRQIDFTEELPRHATGKLYKRLLRDRYWGVGGGRIV</sequence>
<evidence type="ECO:0000313" key="3">
    <source>
        <dbReference type="EMBL" id="CUS44312.1"/>
    </source>
</evidence>
<reference evidence="3" key="1">
    <citation type="submission" date="2015-10" db="EMBL/GenBank/DDBJ databases">
        <authorList>
            <person name="Gilbert D.G."/>
        </authorList>
    </citation>
    <scope>NUCLEOTIDE SEQUENCE</scope>
</reference>
<dbReference type="InterPro" id="IPR025110">
    <property type="entry name" value="AMP-bd_C"/>
</dbReference>
<dbReference type="InterPro" id="IPR045851">
    <property type="entry name" value="AMP-bd_C_sf"/>
</dbReference>
<protein>
    <submittedName>
        <fullName evidence="3">Long-chain-fatty-acid--CoA ligase</fullName>
        <ecNumber evidence="3">6.2.1.3</ecNumber>
    </submittedName>
</protein>
<feature type="domain" description="AMP-dependent synthetase/ligase" evidence="1">
    <location>
        <begin position="8"/>
        <end position="359"/>
    </location>
</feature>
<dbReference type="EC" id="6.2.1.3" evidence="3"/>
<evidence type="ECO:0000259" key="2">
    <source>
        <dbReference type="Pfam" id="PF13193"/>
    </source>
</evidence>
<dbReference type="Pfam" id="PF00501">
    <property type="entry name" value="AMP-binding"/>
    <property type="match status" value="1"/>
</dbReference>
<name>A0A170PNK6_9ZZZZ</name>
<keyword evidence="3" id="KW-0436">Ligase</keyword>
<dbReference type="InterPro" id="IPR020845">
    <property type="entry name" value="AMP-binding_CS"/>
</dbReference>
<dbReference type="Gene3D" id="3.30.300.30">
    <property type="match status" value="1"/>
</dbReference>
<dbReference type="PROSITE" id="PS00455">
    <property type="entry name" value="AMP_BINDING"/>
    <property type="match status" value="1"/>
</dbReference>
<organism evidence="3">
    <name type="scientific">hydrothermal vent metagenome</name>
    <dbReference type="NCBI Taxonomy" id="652676"/>
    <lineage>
        <taxon>unclassified sequences</taxon>
        <taxon>metagenomes</taxon>
        <taxon>ecological metagenomes</taxon>
    </lineage>
</organism>
<accession>A0A170PNK6</accession>
<evidence type="ECO:0000259" key="1">
    <source>
        <dbReference type="Pfam" id="PF00501"/>
    </source>
</evidence>
<dbReference type="Gene3D" id="3.40.50.12780">
    <property type="entry name" value="N-terminal domain of ligase-like"/>
    <property type="match status" value="1"/>
</dbReference>
<dbReference type="SUPFAM" id="SSF56801">
    <property type="entry name" value="Acetyl-CoA synthetase-like"/>
    <property type="match status" value="1"/>
</dbReference>
<dbReference type="GO" id="GO:0004467">
    <property type="term" value="F:long-chain fatty acid-CoA ligase activity"/>
    <property type="evidence" value="ECO:0007669"/>
    <property type="project" value="UniProtKB-EC"/>
</dbReference>
<feature type="domain" description="AMP-binding enzyme C-terminal" evidence="2">
    <location>
        <begin position="415"/>
        <end position="493"/>
    </location>
</feature>
<dbReference type="InterPro" id="IPR000873">
    <property type="entry name" value="AMP-dep_synth/lig_dom"/>
</dbReference>